<evidence type="ECO:0000256" key="1">
    <source>
        <dbReference type="ARBA" id="ARBA00005417"/>
    </source>
</evidence>
<dbReference type="GO" id="GO:0005524">
    <property type="term" value="F:ATP binding"/>
    <property type="evidence" value="ECO:0007669"/>
    <property type="project" value="InterPro"/>
</dbReference>
<dbReference type="GO" id="GO:0005886">
    <property type="term" value="C:plasma membrane"/>
    <property type="evidence" value="ECO:0007669"/>
    <property type="project" value="TreeGrafter"/>
</dbReference>
<sequence>MNDRNDENMADKNMDNGKTTDNGANMADKNMADKNMTAVDDNGGEADNDNKNDAEKAFPKFDIVFDDAIETVTIGGDVVDRPDDGADNDDADSGDDGVQTDDGDDDGKQADDDGHPSDGVKTSADGHTDADSHTDAEDKAENGTNDDGNANVNVSEDADVKPVEAEHAAAHIDREIDTDDAFKFRSYPTLALKHASYAPDGKGGDVLHDVDMEFHARRFYSVWAQSEAERVAVVGLLSGLMAPTAGKVMFKSQELRELTPLEYRGHFMGLIPQRYALREDLSAVQNLVMTMDASGRNFLKAKPILAAEQLEAVGFPDEKNDRPVRDLLEVERRKAAIARALVCEAGVIIADDPTGRLGEDASREIMTLLRNLTRRDDHCVILVTEDKATAESADIMYRI</sequence>
<dbReference type="SUPFAM" id="SSF52540">
    <property type="entry name" value="P-loop containing nucleoside triphosphate hydrolases"/>
    <property type="match status" value="1"/>
</dbReference>
<feature type="compositionally biased region" description="Polar residues" evidence="2">
    <location>
        <begin position="142"/>
        <end position="154"/>
    </location>
</feature>
<dbReference type="GO" id="GO:0022857">
    <property type="term" value="F:transmembrane transporter activity"/>
    <property type="evidence" value="ECO:0007669"/>
    <property type="project" value="TreeGrafter"/>
</dbReference>
<gene>
    <name evidence="4" type="ORF">DF200_04605</name>
</gene>
<evidence type="ECO:0000259" key="3">
    <source>
        <dbReference type="PROSITE" id="PS50893"/>
    </source>
</evidence>
<dbReference type="Proteomes" id="UP000245753">
    <property type="component" value="Unassembled WGS sequence"/>
</dbReference>
<comment type="caution">
    <text evidence="4">The sequence shown here is derived from an EMBL/GenBank/DDBJ whole genome shotgun (WGS) entry which is preliminary data.</text>
</comment>
<dbReference type="AlphaFoldDB" id="A0A2U2MT58"/>
<dbReference type="PROSITE" id="PS50893">
    <property type="entry name" value="ABC_TRANSPORTER_2"/>
    <property type="match status" value="1"/>
</dbReference>
<dbReference type="EMBL" id="QFFN01000008">
    <property type="protein sequence ID" value="PWG60047.1"/>
    <property type="molecule type" value="Genomic_DNA"/>
</dbReference>
<dbReference type="RefSeq" id="WP_109137107.1">
    <property type="nucleotide sequence ID" value="NZ_QFFN01000008.1"/>
</dbReference>
<reference evidence="4 5" key="1">
    <citation type="journal article" date="2018" name="Int. J. Syst. Evol. Microbiol.">
        <title>Bifidobacterium catulorum sp. nov., a novel taxon from the faeces of the baby common marmoset (Callithrix jacchus).</title>
        <authorList>
            <person name="Modesto M."/>
            <person name="Michelini S."/>
            <person name="Oki K."/>
            <person name="Biavati B."/>
            <person name="Watanabe K."/>
            <person name="Mattarelli P."/>
        </authorList>
    </citation>
    <scope>NUCLEOTIDE SEQUENCE [LARGE SCALE GENOMIC DNA]</scope>
    <source>
        <strain evidence="4 5">MRM 8.19</strain>
    </source>
</reference>
<organism evidence="4 5">
    <name type="scientific">Bifidobacterium catulorum</name>
    <dbReference type="NCBI Taxonomy" id="1630173"/>
    <lineage>
        <taxon>Bacteria</taxon>
        <taxon>Bacillati</taxon>
        <taxon>Actinomycetota</taxon>
        <taxon>Actinomycetes</taxon>
        <taxon>Bifidobacteriales</taxon>
        <taxon>Bifidobacteriaceae</taxon>
        <taxon>Bifidobacterium</taxon>
    </lineage>
</organism>
<dbReference type="InterPro" id="IPR015854">
    <property type="entry name" value="ABC_transpr_LolD-like"/>
</dbReference>
<feature type="region of interest" description="Disordered" evidence="2">
    <location>
        <begin position="74"/>
        <end position="154"/>
    </location>
</feature>
<dbReference type="GO" id="GO:0016887">
    <property type="term" value="F:ATP hydrolysis activity"/>
    <property type="evidence" value="ECO:0007669"/>
    <property type="project" value="InterPro"/>
</dbReference>
<dbReference type="InterPro" id="IPR003439">
    <property type="entry name" value="ABC_transporter-like_ATP-bd"/>
</dbReference>
<feature type="region of interest" description="Disordered" evidence="2">
    <location>
        <begin position="1"/>
        <end position="53"/>
    </location>
</feature>
<dbReference type="Pfam" id="PF00005">
    <property type="entry name" value="ABC_tran"/>
    <property type="match status" value="1"/>
</dbReference>
<accession>A0A2U2MT58</accession>
<feature type="domain" description="ABC transporter" evidence="3">
    <location>
        <begin position="190"/>
        <end position="399"/>
    </location>
</feature>
<comment type="similarity">
    <text evidence="1">Belongs to the ABC transporter superfamily.</text>
</comment>
<evidence type="ECO:0000256" key="2">
    <source>
        <dbReference type="SAM" id="MobiDB-lite"/>
    </source>
</evidence>
<protein>
    <recommendedName>
        <fullName evidence="3">ABC transporter domain-containing protein</fullName>
    </recommendedName>
</protein>
<dbReference type="OrthoDB" id="3239808at2"/>
<keyword evidence="5" id="KW-1185">Reference proteome</keyword>
<dbReference type="PANTHER" id="PTHR24220:SF689">
    <property type="entry name" value="LIPOPROTEIN-RELEASING SYSTEM ATP-BINDING PROTEIN LOLD"/>
    <property type="match status" value="1"/>
</dbReference>
<dbReference type="PANTHER" id="PTHR24220">
    <property type="entry name" value="IMPORT ATP-BINDING PROTEIN"/>
    <property type="match status" value="1"/>
</dbReference>
<feature type="compositionally biased region" description="Basic and acidic residues" evidence="2">
    <location>
        <begin position="1"/>
        <end position="15"/>
    </location>
</feature>
<feature type="compositionally biased region" description="Basic and acidic residues" evidence="2">
    <location>
        <begin position="106"/>
        <end position="141"/>
    </location>
</feature>
<dbReference type="Gene3D" id="3.40.50.300">
    <property type="entry name" value="P-loop containing nucleotide triphosphate hydrolases"/>
    <property type="match status" value="1"/>
</dbReference>
<evidence type="ECO:0000313" key="4">
    <source>
        <dbReference type="EMBL" id="PWG60047.1"/>
    </source>
</evidence>
<name>A0A2U2MT58_9BIFI</name>
<feature type="compositionally biased region" description="Acidic residues" evidence="2">
    <location>
        <begin position="85"/>
        <end position="105"/>
    </location>
</feature>
<proteinExistence type="inferred from homology"/>
<dbReference type="InterPro" id="IPR027417">
    <property type="entry name" value="P-loop_NTPase"/>
</dbReference>
<evidence type="ECO:0000313" key="5">
    <source>
        <dbReference type="Proteomes" id="UP000245753"/>
    </source>
</evidence>